<organism evidence="5 6">
    <name type="scientific">Sphingobacterium corticibacter</name>
    <dbReference type="NCBI Taxonomy" id="2171749"/>
    <lineage>
        <taxon>Bacteria</taxon>
        <taxon>Pseudomonadati</taxon>
        <taxon>Bacteroidota</taxon>
        <taxon>Sphingobacteriia</taxon>
        <taxon>Sphingobacteriales</taxon>
        <taxon>Sphingobacteriaceae</taxon>
        <taxon>Sphingobacterium</taxon>
    </lineage>
</organism>
<dbReference type="InterPro" id="IPR003773">
    <property type="entry name" value="Menaquinone_biosynth"/>
</dbReference>
<comment type="caution">
    <text evidence="5">The sequence shown here is derived from an EMBL/GenBank/DDBJ whole genome shotgun (WGS) entry which is preliminary data.</text>
</comment>
<dbReference type="GO" id="GO:0016836">
    <property type="term" value="F:hydro-lyase activity"/>
    <property type="evidence" value="ECO:0007669"/>
    <property type="project" value="UniProtKB-UniRule"/>
</dbReference>
<comment type="function">
    <text evidence="4">Catalyzes the dehydration of chorismate into 3-[(1-carboxyvinyl)oxy]benzoate, a step in the biosynthesis of menaquinone (MK, vitamin K2).</text>
</comment>
<keyword evidence="2 4" id="KW-0474">Menaquinone biosynthesis</keyword>
<dbReference type="UniPathway" id="UPA00079"/>
<sequence>MLDNIRIAVATYTNTLPFLKGLQTSSTISSDAELLMDYPSACAEKVIRNEADLGIIPIQALLDIPNYHIVGDYCIGSDGEVDSVFIFSKVPIEEVKVLRLDPQSKTSNGLARILFKYFWRKDVDVVLAGEADAEVLIGDRTFGQKSKHAYAYDLGACWKEFTGLPFAFAVWAANKELPATFETEFNDALAYGLTKMDEVIADLPTLPNFDFDDYLRNKLDFRLTDEKRQAIARYLELYQTL</sequence>
<comment type="similarity">
    <text evidence="4">Belongs to the MqnA/MqnD family. MqnA subfamily.</text>
</comment>
<dbReference type="GO" id="GO:0009234">
    <property type="term" value="P:menaquinone biosynthetic process"/>
    <property type="evidence" value="ECO:0007669"/>
    <property type="project" value="UniProtKB-UniRule"/>
</dbReference>
<evidence type="ECO:0000256" key="4">
    <source>
        <dbReference type="HAMAP-Rule" id="MF_00995"/>
    </source>
</evidence>
<dbReference type="RefSeq" id="WP_116775945.1">
    <property type="nucleotide sequence ID" value="NZ_QDKG01000003.1"/>
</dbReference>
<keyword evidence="3 4" id="KW-0456">Lyase</keyword>
<dbReference type="PANTHER" id="PTHR37690">
    <property type="entry name" value="CHORISMATE DEHYDRATASE"/>
    <property type="match status" value="1"/>
</dbReference>
<accession>A0A2T8HIT0</accession>
<dbReference type="Gene3D" id="3.40.190.10">
    <property type="entry name" value="Periplasmic binding protein-like II"/>
    <property type="match status" value="2"/>
</dbReference>
<comment type="catalytic activity">
    <reaction evidence="4">
        <text>chorismate = 3-[(1-carboxyvinyl)-oxy]benzoate + H2O</text>
        <dbReference type="Rhea" id="RHEA:40051"/>
        <dbReference type="ChEBI" id="CHEBI:15377"/>
        <dbReference type="ChEBI" id="CHEBI:29748"/>
        <dbReference type="ChEBI" id="CHEBI:76981"/>
        <dbReference type="EC" id="4.2.1.151"/>
    </reaction>
</comment>
<dbReference type="AlphaFoldDB" id="A0A2T8HIT0"/>
<gene>
    <name evidence="4" type="primary">mqnA</name>
    <name evidence="5" type="ORF">DC487_10595</name>
</gene>
<dbReference type="Pfam" id="PF02621">
    <property type="entry name" value="VitK2_biosynth"/>
    <property type="match status" value="1"/>
</dbReference>
<dbReference type="HAMAP" id="MF_00995">
    <property type="entry name" value="MqnA"/>
    <property type="match status" value="1"/>
</dbReference>
<dbReference type="EC" id="4.2.1.151" evidence="4"/>
<evidence type="ECO:0000256" key="2">
    <source>
        <dbReference type="ARBA" id="ARBA00022428"/>
    </source>
</evidence>
<dbReference type="PANTHER" id="PTHR37690:SF1">
    <property type="entry name" value="CHORISMATE DEHYDRATASE"/>
    <property type="match status" value="1"/>
</dbReference>
<evidence type="ECO:0000256" key="1">
    <source>
        <dbReference type="ARBA" id="ARBA00004863"/>
    </source>
</evidence>
<name>A0A2T8HIT0_9SPHI</name>
<evidence type="ECO:0000313" key="6">
    <source>
        <dbReference type="Proteomes" id="UP000245627"/>
    </source>
</evidence>
<comment type="pathway">
    <text evidence="1 4">Quinol/quinone metabolism; menaquinone biosynthesis.</text>
</comment>
<dbReference type="CDD" id="cd13634">
    <property type="entry name" value="PBP2_Sco4506"/>
    <property type="match status" value="1"/>
</dbReference>
<keyword evidence="6" id="KW-1185">Reference proteome</keyword>
<proteinExistence type="inferred from homology"/>
<dbReference type="SUPFAM" id="SSF53850">
    <property type="entry name" value="Periplasmic binding protein-like II"/>
    <property type="match status" value="1"/>
</dbReference>
<protein>
    <recommendedName>
        <fullName evidence="4">Chorismate dehydratase</fullName>
        <ecNumber evidence="4">4.2.1.151</ecNumber>
    </recommendedName>
    <alternativeName>
        <fullName evidence="4">Menaquinone biosynthetic enzyme MqnA</fullName>
    </alternativeName>
</protein>
<evidence type="ECO:0000256" key="3">
    <source>
        <dbReference type="ARBA" id="ARBA00023239"/>
    </source>
</evidence>
<dbReference type="EMBL" id="QDKG01000003">
    <property type="protein sequence ID" value="PVH25358.1"/>
    <property type="molecule type" value="Genomic_DNA"/>
</dbReference>
<reference evidence="5 6" key="1">
    <citation type="submission" date="2018-04" db="EMBL/GenBank/DDBJ databases">
        <title>Sphingobacterium cortibacter sp. nov.</title>
        <authorList>
            <person name="Li Y."/>
        </authorList>
    </citation>
    <scope>NUCLEOTIDE SEQUENCE [LARGE SCALE GENOMIC DNA]</scope>
    <source>
        <strain evidence="5 6">2c-3</strain>
    </source>
</reference>
<dbReference type="Proteomes" id="UP000245627">
    <property type="component" value="Unassembled WGS sequence"/>
</dbReference>
<evidence type="ECO:0000313" key="5">
    <source>
        <dbReference type="EMBL" id="PVH25358.1"/>
    </source>
</evidence>
<dbReference type="OrthoDB" id="9810112at2"/>
<dbReference type="InterPro" id="IPR030868">
    <property type="entry name" value="MqnA"/>
</dbReference>